<accession>A0A6A6QNL8</accession>
<proteinExistence type="predicted"/>
<name>A0A6A6QNL8_9PEZI</name>
<evidence type="ECO:0000313" key="2">
    <source>
        <dbReference type="Proteomes" id="UP000799750"/>
    </source>
</evidence>
<sequence>MDIVRASENSPPSLLLSLPAELRLCIYEFVFIPTHYAGPKLPDPSDKASLRLSLLLTCRQIKEEARLIAYSRTSFHIPNLIEPLLDRIFLLREPLRNRLRYVTITLNLSIAPKILSFMDPWLMELPLKQLTISISKLRALPQESAIISSTVEPESIEDARAYSYIPASSLRFEIQMKNFKRAICRGLTEPSNVKQITLLHDGCCCGAKFIRFHSMLCLLTESEDKFAKRWDVSLDEARHAIDIVAASAMHSVGASSAHASF</sequence>
<dbReference type="InterPro" id="IPR038883">
    <property type="entry name" value="AN11006-like"/>
</dbReference>
<organism evidence="1 2">
    <name type="scientific">Lophium mytilinum</name>
    <dbReference type="NCBI Taxonomy" id="390894"/>
    <lineage>
        <taxon>Eukaryota</taxon>
        <taxon>Fungi</taxon>
        <taxon>Dikarya</taxon>
        <taxon>Ascomycota</taxon>
        <taxon>Pezizomycotina</taxon>
        <taxon>Dothideomycetes</taxon>
        <taxon>Pleosporomycetidae</taxon>
        <taxon>Mytilinidiales</taxon>
        <taxon>Mytilinidiaceae</taxon>
        <taxon>Lophium</taxon>
    </lineage>
</organism>
<dbReference type="EMBL" id="MU004194">
    <property type="protein sequence ID" value="KAF2492497.1"/>
    <property type="molecule type" value="Genomic_DNA"/>
</dbReference>
<reference evidence="1" key="1">
    <citation type="journal article" date="2020" name="Stud. Mycol.">
        <title>101 Dothideomycetes genomes: a test case for predicting lifestyles and emergence of pathogens.</title>
        <authorList>
            <person name="Haridas S."/>
            <person name="Albert R."/>
            <person name="Binder M."/>
            <person name="Bloem J."/>
            <person name="Labutti K."/>
            <person name="Salamov A."/>
            <person name="Andreopoulos B."/>
            <person name="Baker S."/>
            <person name="Barry K."/>
            <person name="Bills G."/>
            <person name="Bluhm B."/>
            <person name="Cannon C."/>
            <person name="Castanera R."/>
            <person name="Culley D."/>
            <person name="Daum C."/>
            <person name="Ezra D."/>
            <person name="Gonzalez J."/>
            <person name="Henrissat B."/>
            <person name="Kuo A."/>
            <person name="Liang C."/>
            <person name="Lipzen A."/>
            <person name="Lutzoni F."/>
            <person name="Magnuson J."/>
            <person name="Mondo S."/>
            <person name="Nolan M."/>
            <person name="Ohm R."/>
            <person name="Pangilinan J."/>
            <person name="Park H.-J."/>
            <person name="Ramirez L."/>
            <person name="Alfaro M."/>
            <person name="Sun H."/>
            <person name="Tritt A."/>
            <person name="Yoshinaga Y."/>
            <person name="Zwiers L.-H."/>
            <person name="Turgeon B."/>
            <person name="Goodwin S."/>
            <person name="Spatafora J."/>
            <person name="Crous P."/>
            <person name="Grigoriev I."/>
        </authorList>
    </citation>
    <scope>NUCLEOTIDE SEQUENCE</scope>
    <source>
        <strain evidence="1">CBS 269.34</strain>
    </source>
</reference>
<evidence type="ECO:0000313" key="1">
    <source>
        <dbReference type="EMBL" id="KAF2492497.1"/>
    </source>
</evidence>
<dbReference type="Proteomes" id="UP000799750">
    <property type="component" value="Unassembled WGS sequence"/>
</dbReference>
<dbReference type="PANTHER" id="PTHR42085">
    <property type="entry name" value="F-BOX DOMAIN-CONTAINING PROTEIN"/>
    <property type="match status" value="1"/>
</dbReference>
<keyword evidence="2" id="KW-1185">Reference proteome</keyword>
<gene>
    <name evidence="1" type="ORF">BU16DRAFT_115260</name>
</gene>
<dbReference type="PANTHER" id="PTHR42085:SF1">
    <property type="entry name" value="F-BOX DOMAIN-CONTAINING PROTEIN"/>
    <property type="match status" value="1"/>
</dbReference>
<evidence type="ECO:0008006" key="3">
    <source>
        <dbReference type="Google" id="ProtNLM"/>
    </source>
</evidence>
<protein>
    <recommendedName>
        <fullName evidence="3">F-box domain-containing protein</fullName>
    </recommendedName>
</protein>
<dbReference type="OrthoDB" id="72726at2759"/>
<dbReference type="AlphaFoldDB" id="A0A6A6QNL8"/>